<name>A0A1Y2AVQ3_9FUNG</name>
<proteinExistence type="predicted"/>
<keyword evidence="1" id="KW-0175">Coiled coil</keyword>
<sequence>MNNSNIDFKEISNFFLEFLIDKSRKPVVNNTFNLSIISQLLENEPILKENSEVSLPDTCDNNTKEDSPNSHELNVIYYRNQLLDILENEFSSINETVLSSNFPLLQKFENPLSFFQKGLPSKPYYKVISYIISQWSKLRKFPYTFIDHNMPNEIEEYTTIKDELNKRINTLNSDLQNSINNKKNIYWNFFEKLSTSDLLVLLGERITYGSSKEILPPSINDCIKAFIEIHPNDKKCKKYGGLTVGARALSKHCHRDQTNKWWGDYTGNTLNKNNLSISIIIKLLKSISWINIHKLPHDINVYEIRNIQGYGARWYFTLDFNTLDPIMDKENDIDINKLKIIPDKQSIKYNIEFRGFLEPQDIHGHENRWRH</sequence>
<comment type="caution">
    <text evidence="2">The sequence shown here is derived from an EMBL/GenBank/DDBJ whole genome shotgun (WGS) entry which is preliminary data.</text>
</comment>
<feature type="coiled-coil region" evidence="1">
    <location>
        <begin position="154"/>
        <end position="181"/>
    </location>
</feature>
<organism evidence="2 3">
    <name type="scientific">Neocallimastix californiae</name>
    <dbReference type="NCBI Taxonomy" id="1754190"/>
    <lineage>
        <taxon>Eukaryota</taxon>
        <taxon>Fungi</taxon>
        <taxon>Fungi incertae sedis</taxon>
        <taxon>Chytridiomycota</taxon>
        <taxon>Chytridiomycota incertae sedis</taxon>
        <taxon>Neocallimastigomycetes</taxon>
        <taxon>Neocallimastigales</taxon>
        <taxon>Neocallimastigaceae</taxon>
        <taxon>Neocallimastix</taxon>
    </lineage>
</organism>
<dbReference type="OrthoDB" id="112749at2759"/>
<dbReference type="PANTHER" id="PTHR34204:SF2">
    <property type="entry name" value="RNA-BINDING ASCH DOMAIN PROTEIN"/>
    <property type="match status" value="1"/>
</dbReference>
<reference evidence="2 3" key="1">
    <citation type="submission" date="2016-08" db="EMBL/GenBank/DDBJ databases">
        <title>A Parts List for Fungal Cellulosomes Revealed by Comparative Genomics.</title>
        <authorList>
            <consortium name="DOE Joint Genome Institute"/>
            <person name="Haitjema C.H."/>
            <person name="Gilmore S.P."/>
            <person name="Henske J.K."/>
            <person name="Solomon K.V."/>
            <person name="De Groot R."/>
            <person name="Kuo A."/>
            <person name="Mondo S.J."/>
            <person name="Salamov A.A."/>
            <person name="Labutti K."/>
            <person name="Zhao Z."/>
            <person name="Chiniquy J."/>
            <person name="Barry K."/>
            <person name="Brewer H.M."/>
            <person name="Purvine S.O."/>
            <person name="Wright A.T."/>
            <person name="Boxma B."/>
            <person name="Van Alen T."/>
            <person name="Hackstein J.H."/>
            <person name="Baker S.E."/>
            <person name="Grigoriev I.V."/>
            <person name="O'Malley M.A."/>
        </authorList>
    </citation>
    <scope>NUCLEOTIDE SEQUENCE [LARGE SCALE GENOMIC DNA]</scope>
    <source>
        <strain evidence="2 3">G1</strain>
    </source>
</reference>
<keyword evidence="3" id="KW-1185">Reference proteome</keyword>
<protein>
    <submittedName>
        <fullName evidence="2">Uncharacterized protein</fullName>
    </submittedName>
</protein>
<dbReference type="AlphaFoldDB" id="A0A1Y2AVQ3"/>
<dbReference type="EMBL" id="MCOG01000201">
    <property type="protein sequence ID" value="ORY26534.1"/>
    <property type="molecule type" value="Genomic_DNA"/>
</dbReference>
<evidence type="ECO:0000256" key="1">
    <source>
        <dbReference type="SAM" id="Coils"/>
    </source>
</evidence>
<evidence type="ECO:0000313" key="3">
    <source>
        <dbReference type="Proteomes" id="UP000193920"/>
    </source>
</evidence>
<dbReference type="PANTHER" id="PTHR34204">
    <property type="entry name" value="RNA-BINDING ASCH DOMAIN PROTEIN"/>
    <property type="match status" value="1"/>
</dbReference>
<accession>A0A1Y2AVQ3</accession>
<dbReference type="Proteomes" id="UP000193920">
    <property type="component" value="Unassembled WGS sequence"/>
</dbReference>
<gene>
    <name evidence="2" type="ORF">LY90DRAFT_674548</name>
</gene>
<evidence type="ECO:0000313" key="2">
    <source>
        <dbReference type="EMBL" id="ORY26534.1"/>
    </source>
</evidence>